<dbReference type="EMBL" id="ML143447">
    <property type="protein sequence ID" value="TBU26323.1"/>
    <property type="molecule type" value="Genomic_DNA"/>
</dbReference>
<dbReference type="AlphaFoldDB" id="A0A4V2JZT8"/>
<evidence type="ECO:0000313" key="1">
    <source>
        <dbReference type="EMBL" id="TBU26323.1"/>
    </source>
</evidence>
<name>A0A4V2JZT8_9APHY</name>
<proteinExistence type="predicted"/>
<sequence>MSPRIPCLHPLGLSRHRTTLSFLRLPHTVRIRCMSFPTSSRPARPSDRSIRLLLSPRHSTSQHVVGAATMNLTAMSKTYPLWLASCAHTSSGPLFETR</sequence>
<accession>A0A4V2JZT8</accession>
<organism evidence="1">
    <name type="scientific">Dichomitus squalens</name>
    <dbReference type="NCBI Taxonomy" id="114155"/>
    <lineage>
        <taxon>Eukaryota</taxon>
        <taxon>Fungi</taxon>
        <taxon>Dikarya</taxon>
        <taxon>Basidiomycota</taxon>
        <taxon>Agaricomycotina</taxon>
        <taxon>Agaricomycetes</taxon>
        <taxon>Polyporales</taxon>
        <taxon>Polyporaceae</taxon>
        <taxon>Dichomitus</taxon>
    </lineage>
</organism>
<gene>
    <name evidence="1" type="ORF">BD311DRAFT_762666</name>
</gene>
<dbReference type="Proteomes" id="UP000292957">
    <property type="component" value="Unassembled WGS sequence"/>
</dbReference>
<protein>
    <submittedName>
        <fullName evidence="1">Uncharacterized protein</fullName>
    </submittedName>
</protein>
<reference evidence="1" key="1">
    <citation type="submission" date="2019-01" db="EMBL/GenBank/DDBJ databases">
        <title>Draft genome sequences of three monokaryotic isolates of the white-rot basidiomycete fungus Dichomitus squalens.</title>
        <authorList>
            <consortium name="DOE Joint Genome Institute"/>
            <person name="Lopez S.C."/>
            <person name="Andreopoulos B."/>
            <person name="Pangilinan J."/>
            <person name="Lipzen A."/>
            <person name="Riley R."/>
            <person name="Ahrendt S."/>
            <person name="Ng V."/>
            <person name="Barry K."/>
            <person name="Daum C."/>
            <person name="Grigoriev I.V."/>
            <person name="Hilden K.S."/>
            <person name="Makela M.R."/>
            <person name="de Vries R.P."/>
        </authorList>
    </citation>
    <scope>NUCLEOTIDE SEQUENCE [LARGE SCALE GENOMIC DNA]</scope>
    <source>
        <strain evidence="1">OM18370.1</strain>
    </source>
</reference>